<feature type="transmembrane region" description="Helical" evidence="2">
    <location>
        <begin position="6"/>
        <end position="25"/>
    </location>
</feature>
<protein>
    <submittedName>
        <fullName evidence="3">Uncharacterized protein</fullName>
    </submittedName>
</protein>
<name>A0A1G7SYH4_9GAMM</name>
<dbReference type="RefSeq" id="WP_092526005.1">
    <property type="nucleotide sequence ID" value="NZ_FNCI01000008.1"/>
</dbReference>
<evidence type="ECO:0000313" key="4">
    <source>
        <dbReference type="Proteomes" id="UP000198641"/>
    </source>
</evidence>
<evidence type="ECO:0000256" key="1">
    <source>
        <dbReference type="SAM" id="MobiDB-lite"/>
    </source>
</evidence>
<dbReference type="STRING" id="284577.SAMN05216571_10815"/>
<keyword evidence="2" id="KW-1133">Transmembrane helix</keyword>
<reference evidence="3 4" key="1">
    <citation type="submission" date="2016-10" db="EMBL/GenBank/DDBJ databases">
        <authorList>
            <person name="de Groot N.N."/>
        </authorList>
    </citation>
    <scope>NUCLEOTIDE SEQUENCE [LARGE SCALE GENOMIC DNA]</scope>
    <source>
        <strain evidence="3 4">BH539</strain>
    </source>
</reference>
<feature type="region of interest" description="Disordered" evidence="1">
    <location>
        <begin position="66"/>
        <end position="93"/>
    </location>
</feature>
<proteinExistence type="predicted"/>
<keyword evidence="4" id="KW-1185">Reference proteome</keyword>
<dbReference type="EMBL" id="FNCI01000008">
    <property type="protein sequence ID" value="SDG27370.1"/>
    <property type="molecule type" value="Genomic_DNA"/>
</dbReference>
<organism evidence="3 4">
    <name type="scientific">Onishia taeanensis</name>
    <dbReference type="NCBI Taxonomy" id="284577"/>
    <lineage>
        <taxon>Bacteria</taxon>
        <taxon>Pseudomonadati</taxon>
        <taxon>Pseudomonadota</taxon>
        <taxon>Gammaproteobacteria</taxon>
        <taxon>Oceanospirillales</taxon>
        <taxon>Halomonadaceae</taxon>
        <taxon>Onishia</taxon>
    </lineage>
</organism>
<dbReference type="AlphaFoldDB" id="A0A1G7SYH4"/>
<evidence type="ECO:0000256" key="2">
    <source>
        <dbReference type="SAM" id="Phobius"/>
    </source>
</evidence>
<accession>A0A1G7SYH4</accession>
<keyword evidence="2" id="KW-0812">Transmembrane</keyword>
<evidence type="ECO:0000313" key="3">
    <source>
        <dbReference type="EMBL" id="SDG27370.1"/>
    </source>
</evidence>
<sequence>MKDVVFFLAIMAALIGTWLFVARKLKAKGKGGFIRHVAAALSGVAAFFVTAMLLVGFVQESPDDTSAAESEVAASTQGDETAASDESTDGIPTQDLSELYSIASDETRAPHKRTVEVILHQRLNEDRLEEVGKAIKELGEQEVERTFIGYRLDSQDPETAYWGTTHYNPELSVDILGFSASEYQEALNQDVSSDYENIIGSWIIERGYPHLSVAYVDNGKVFIDGFFDDGSVGTTEYLAYEDEDDAVRLKKENEHPDEYLTIDEDGNLRFWSDNGNYFTAPLRNEGNQDLSLDGVELLSLQEGDTGLSDESSTSNSNEITFTGKGHAACVSESLLDQLITAASNDDQRGMNYLLGNGCVVPRAGIPVSVLDRTWTGKVHVRAYAESGDAMEMWTVAEALSDWDS</sequence>
<feature type="transmembrane region" description="Helical" evidence="2">
    <location>
        <begin position="37"/>
        <end position="58"/>
    </location>
</feature>
<keyword evidence="2" id="KW-0472">Membrane</keyword>
<dbReference type="Proteomes" id="UP000198641">
    <property type="component" value="Unassembled WGS sequence"/>
</dbReference>
<dbReference type="OrthoDB" id="6174490at2"/>
<gene>
    <name evidence="3" type="ORF">SAMN05216571_10815</name>
</gene>